<gene>
    <name evidence="2" type="ORF">CAEBREN_32305</name>
</gene>
<dbReference type="Gene3D" id="1.20.1070.10">
    <property type="entry name" value="Rhodopsin 7-helix transmembrane proteins"/>
    <property type="match status" value="1"/>
</dbReference>
<dbReference type="OrthoDB" id="5868788at2759"/>
<protein>
    <submittedName>
        <fullName evidence="2">Uncharacterized protein</fullName>
    </submittedName>
</protein>
<reference evidence="3" key="1">
    <citation type="submission" date="2011-07" db="EMBL/GenBank/DDBJ databases">
        <authorList>
            <consortium name="Caenorhabditis brenneri Sequencing and Analysis Consortium"/>
            <person name="Wilson R.K."/>
        </authorList>
    </citation>
    <scope>NUCLEOTIDE SEQUENCE [LARGE SCALE GENOMIC DNA]</scope>
    <source>
        <strain evidence="3">PB2801</strain>
    </source>
</reference>
<keyword evidence="1" id="KW-1133">Transmembrane helix</keyword>
<feature type="transmembrane region" description="Helical" evidence="1">
    <location>
        <begin position="12"/>
        <end position="34"/>
    </location>
</feature>
<dbReference type="Pfam" id="PF10316">
    <property type="entry name" value="7TM_GPCR_Srbc"/>
    <property type="match status" value="1"/>
</dbReference>
<keyword evidence="3" id="KW-1185">Reference proteome</keyword>
<dbReference type="EMBL" id="GL379873">
    <property type="protein sequence ID" value="EGT58902.1"/>
    <property type="molecule type" value="Genomic_DNA"/>
</dbReference>
<dbReference type="AlphaFoldDB" id="G0NES3"/>
<dbReference type="InterPro" id="IPR019420">
    <property type="entry name" value="7TM_GPCR_serpentine_rcpt_Srbc"/>
</dbReference>
<dbReference type="Proteomes" id="UP000008068">
    <property type="component" value="Unassembled WGS sequence"/>
</dbReference>
<keyword evidence="1" id="KW-0812">Transmembrane</keyword>
<evidence type="ECO:0000256" key="1">
    <source>
        <dbReference type="SAM" id="Phobius"/>
    </source>
</evidence>
<evidence type="ECO:0000313" key="3">
    <source>
        <dbReference type="Proteomes" id="UP000008068"/>
    </source>
</evidence>
<dbReference type="PANTHER" id="PTHR10664">
    <property type="entry name" value="SERPENTINE RECEPTOR-C.ELEGANS"/>
    <property type="match status" value="1"/>
</dbReference>
<dbReference type="eggNOG" id="ENOG502R2IJ">
    <property type="taxonomic scope" value="Eukaryota"/>
</dbReference>
<dbReference type="InParanoid" id="G0NES3"/>
<feature type="transmembrane region" description="Helical" evidence="1">
    <location>
        <begin position="41"/>
        <end position="63"/>
    </location>
</feature>
<dbReference type="HOGENOM" id="CLU_059075_1_0_1"/>
<sequence>MRLFYCKFAIDVLMGITEATFLTFVIFYATFYEFLKEYKNFIIYFGLSGSSLGAVRAIITLVISFERVIATYTPIFYHNHQSYFSPLLVMTVAVVFGSTEPITLFGFCNYRFEIPSQCAALGCAINQCFFQYWNTHKLIVFAFTLTFSILLCFKLLILNKNNPSESESVQLSRNLGPHGSVSKVTGCAIESYLIFVTLSRKSSEVPSDSIWQKMSINTSA</sequence>
<keyword evidence="1" id="KW-0472">Membrane</keyword>
<name>G0NES3_CAEBE</name>
<evidence type="ECO:0000313" key="2">
    <source>
        <dbReference type="EMBL" id="EGT58902.1"/>
    </source>
</evidence>
<feature type="transmembrane region" description="Helical" evidence="1">
    <location>
        <begin position="83"/>
        <end position="107"/>
    </location>
</feature>
<proteinExistence type="predicted"/>
<feature type="transmembrane region" description="Helical" evidence="1">
    <location>
        <begin position="139"/>
        <end position="158"/>
    </location>
</feature>
<dbReference type="PANTHER" id="PTHR10664:SF2">
    <property type="entry name" value="SERPENTINE RECEPTOR, CLASS BC (CLASS B-LIKE)"/>
    <property type="match status" value="1"/>
</dbReference>
<organism evidence="3">
    <name type="scientific">Caenorhabditis brenneri</name>
    <name type="common">Nematode worm</name>
    <dbReference type="NCBI Taxonomy" id="135651"/>
    <lineage>
        <taxon>Eukaryota</taxon>
        <taxon>Metazoa</taxon>
        <taxon>Ecdysozoa</taxon>
        <taxon>Nematoda</taxon>
        <taxon>Chromadorea</taxon>
        <taxon>Rhabditida</taxon>
        <taxon>Rhabditina</taxon>
        <taxon>Rhabditomorpha</taxon>
        <taxon>Rhabditoidea</taxon>
        <taxon>Rhabditidae</taxon>
        <taxon>Peloderinae</taxon>
        <taxon>Caenorhabditis</taxon>
    </lineage>
</organism>
<accession>G0NES3</accession>